<feature type="transmembrane region" description="Helical" evidence="7">
    <location>
        <begin position="294"/>
        <end position="316"/>
    </location>
</feature>
<dbReference type="GO" id="GO:0055085">
    <property type="term" value="P:transmembrane transport"/>
    <property type="evidence" value="ECO:0007669"/>
    <property type="project" value="InterPro"/>
</dbReference>
<keyword evidence="10" id="KW-1185">Reference proteome</keyword>
<proteinExistence type="inferred from homology"/>
<keyword evidence="2 7" id="KW-0813">Transport</keyword>
<evidence type="ECO:0000313" key="9">
    <source>
        <dbReference type="EMBL" id="MDA0166242.1"/>
    </source>
</evidence>
<dbReference type="InterPro" id="IPR035906">
    <property type="entry name" value="MetI-like_sf"/>
</dbReference>
<evidence type="ECO:0000256" key="4">
    <source>
        <dbReference type="ARBA" id="ARBA00022692"/>
    </source>
</evidence>
<feature type="transmembrane region" description="Helical" evidence="7">
    <location>
        <begin position="155"/>
        <end position="174"/>
    </location>
</feature>
<feature type="transmembrane region" description="Helical" evidence="7">
    <location>
        <begin position="46"/>
        <end position="67"/>
    </location>
</feature>
<dbReference type="Pfam" id="PF12911">
    <property type="entry name" value="OppC_N"/>
    <property type="match status" value="1"/>
</dbReference>
<evidence type="ECO:0000256" key="3">
    <source>
        <dbReference type="ARBA" id="ARBA00022475"/>
    </source>
</evidence>
<comment type="similarity">
    <text evidence="7">Belongs to the binding-protein-dependent transport system permease family.</text>
</comment>
<accession>A0A9X3N107</accession>
<keyword evidence="6 7" id="KW-0472">Membrane</keyword>
<gene>
    <name evidence="9" type="ORF">OM076_38610</name>
</gene>
<feature type="transmembrane region" description="Helical" evidence="7">
    <location>
        <begin position="189"/>
        <end position="209"/>
    </location>
</feature>
<dbReference type="EMBL" id="JAPDOD010000061">
    <property type="protein sequence ID" value="MDA0166242.1"/>
    <property type="molecule type" value="Genomic_DNA"/>
</dbReference>
<evidence type="ECO:0000256" key="2">
    <source>
        <dbReference type="ARBA" id="ARBA00022448"/>
    </source>
</evidence>
<name>A0A9X3N107_9ACTN</name>
<dbReference type="InterPro" id="IPR025966">
    <property type="entry name" value="OppC_N"/>
</dbReference>
<evidence type="ECO:0000313" key="10">
    <source>
        <dbReference type="Proteomes" id="UP001149140"/>
    </source>
</evidence>
<protein>
    <submittedName>
        <fullName evidence="9">ABC transporter permease</fullName>
    </submittedName>
</protein>
<dbReference type="SUPFAM" id="SSF161098">
    <property type="entry name" value="MetI-like"/>
    <property type="match status" value="1"/>
</dbReference>
<feature type="transmembrane region" description="Helical" evidence="7">
    <location>
        <begin position="120"/>
        <end position="143"/>
    </location>
</feature>
<evidence type="ECO:0000256" key="7">
    <source>
        <dbReference type="RuleBase" id="RU363032"/>
    </source>
</evidence>
<dbReference type="CDD" id="cd06261">
    <property type="entry name" value="TM_PBP2"/>
    <property type="match status" value="1"/>
</dbReference>
<dbReference type="RefSeq" id="WP_270045499.1">
    <property type="nucleotide sequence ID" value="NZ_JAPDOD010000061.1"/>
</dbReference>
<keyword evidence="5 7" id="KW-1133">Transmembrane helix</keyword>
<feature type="domain" description="ABC transmembrane type-1" evidence="8">
    <location>
        <begin position="116"/>
        <end position="316"/>
    </location>
</feature>
<dbReference type="Gene3D" id="1.10.3720.10">
    <property type="entry name" value="MetI-like"/>
    <property type="match status" value="1"/>
</dbReference>
<dbReference type="PANTHER" id="PTHR43386">
    <property type="entry name" value="OLIGOPEPTIDE TRANSPORT SYSTEM PERMEASE PROTEIN APPC"/>
    <property type="match status" value="1"/>
</dbReference>
<evidence type="ECO:0000256" key="1">
    <source>
        <dbReference type="ARBA" id="ARBA00004651"/>
    </source>
</evidence>
<organism evidence="9 10">
    <name type="scientific">Solirubrobacter ginsenosidimutans</name>
    <dbReference type="NCBI Taxonomy" id="490573"/>
    <lineage>
        <taxon>Bacteria</taxon>
        <taxon>Bacillati</taxon>
        <taxon>Actinomycetota</taxon>
        <taxon>Thermoleophilia</taxon>
        <taxon>Solirubrobacterales</taxon>
        <taxon>Solirubrobacteraceae</taxon>
        <taxon>Solirubrobacter</taxon>
    </lineage>
</organism>
<reference evidence="9" key="1">
    <citation type="submission" date="2022-10" db="EMBL/GenBank/DDBJ databases">
        <title>The WGS of Solirubrobacter ginsenosidimutans DSM 21036.</title>
        <authorList>
            <person name="Jiang Z."/>
        </authorList>
    </citation>
    <scope>NUCLEOTIDE SEQUENCE</scope>
    <source>
        <strain evidence="9">DSM 21036</strain>
    </source>
</reference>
<dbReference type="Proteomes" id="UP001149140">
    <property type="component" value="Unassembled WGS sequence"/>
</dbReference>
<dbReference type="Pfam" id="PF00528">
    <property type="entry name" value="BPD_transp_1"/>
    <property type="match status" value="1"/>
</dbReference>
<dbReference type="PROSITE" id="PS50928">
    <property type="entry name" value="ABC_TM1"/>
    <property type="match status" value="1"/>
</dbReference>
<evidence type="ECO:0000256" key="6">
    <source>
        <dbReference type="ARBA" id="ARBA00023136"/>
    </source>
</evidence>
<evidence type="ECO:0000259" key="8">
    <source>
        <dbReference type="PROSITE" id="PS50928"/>
    </source>
</evidence>
<dbReference type="InterPro" id="IPR000515">
    <property type="entry name" value="MetI-like"/>
</dbReference>
<feature type="transmembrane region" description="Helical" evidence="7">
    <location>
        <begin position="240"/>
        <end position="262"/>
    </location>
</feature>
<dbReference type="InterPro" id="IPR050366">
    <property type="entry name" value="BP-dependent_transpt_permease"/>
</dbReference>
<keyword evidence="4 7" id="KW-0812">Transmembrane</keyword>
<sequence>MSTGTGASDLLQAEDSGVDQIVAGKSEVAARSPLQLFWRRFRKDKVALAALTFIVLLILVAIFAPLIRKILDTPAPNVGNTDALDDFGLPSGPSSEHLFGVDGLGRDIFSRVLDGARVSLLVAFVGTGLSVMIGVTMGMISGFYRGWIDTGIARLIDVLLAFPVLLLGLGLASACSTKDGCLGGALEPGLTVVVTIIVISNWPYVARIIRGQVLSLREKEFVEASKSLGASNKRIIFREILPNLVAPIIVYTTLFIPANILLEASLSFLGVGVQPPQASWGEMLSDASTIFASAWWYMFFPGMALLLTVLAFNLVGDGMQDALNPKSSRSR</sequence>
<dbReference type="AlphaFoldDB" id="A0A9X3N107"/>
<dbReference type="GO" id="GO:0005886">
    <property type="term" value="C:plasma membrane"/>
    <property type="evidence" value="ECO:0007669"/>
    <property type="project" value="UniProtKB-SubCell"/>
</dbReference>
<keyword evidence="3" id="KW-1003">Cell membrane</keyword>
<comment type="subcellular location">
    <subcellularLocation>
        <location evidence="1 7">Cell membrane</location>
        <topology evidence="1 7">Multi-pass membrane protein</topology>
    </subcellularLocation>
</comment>
<dbReference type="PANTHER" id="PTHR43386:SF1">
    <property type="entry name" value="D,D-DIPEPTIDE TRANSPORT SYSTEM PERMEASE PROTEIN DDPC-RELATED"/>
    <property type="match status" value="1"/>
</dbReference>
<comment type="caution">
    <text evidence="9">The sequence shown here is derived from an EMBL/GenBank/DDBJ whole genome shotgun (WGS) entry which is preliminary data.</text>
</comment>
<evidence type="ECO:0000256" key="5">
    <source>
        <dbReference type="ARBA" id="ARBA00022989"/>
    </source>
</evidence>